<keyword evidence="2" id="KW-1133">Transmembrane helix</keyword>
<reference evidence="3" key="1">
    <citation type="submission" date="2023-07" db="EMBL/GenBank/DDBJ databases">
        <title>Chromosome-level genome assembly of Artemia franciscana.</title>
        <authorList>
            <person name="Jo E."/>
        </authorList>
    </citation>
    <scope>NUCLEOTIDE SEQUENCE</scope>
    <source>
        <tissue evidence="3">Whole body</tissue>
    </source>
</reference>
<evidence type="ECO:0000313" key="4">
    <source>
        <dbReference type="Proteomes" id="UP001187531"/>
    </source>
</evidence>
<proteinExistence type="predicted"/>
<protein>
    <submittedName>
        <fullName evidence="3">Uncharacterized protein</fullName>
    </submittedName>
</protein>
<feature type="transmembrane region" description="Helical" evidence="2">
    <location>
        <begin position="21"/>
        <end position="39"/>
    </location>
</feature>
<organism evidence="3 4">
    <name type="scientific">Artemia franciscana</name>
    <name type="common">Brine shrimp</name>
    <name type="synonym">Artemia sanfranciscana</name>
    <dbReference type="NCBI Taxonomy" id="6661"/>
    <lineage>
        <taxon>Eukaryota</taxon>
        <taxon>Metazoa</taxon>
        <taxon>Ecdysozoa</taxon>
        <taxon>Arthropoda</taxon>
        <taxon>Crustacea</taxon>
        <taxon>Branchiopoda</taxon>
        <taxon>Anostraca</taxon>
        <taxon>Artemiidae</taxon>
        <taxon>Artemia</taxon>
    </lineage>
</organism>
<evidence type="ECO:0000256" key="1">
    <source>
        <dbReference type="SAM" id="MobiDB-lite"/>
    </source>
</evidence>
<dbReference type="AlphaFoldDB" id="A0AA88L3K5"/>
<evidence type="ECO:0000313" key="3">
    <source>
        <dbReference type="EMBL" id="KAK2711416.1"/>
    </source>
</evidence>
<sequence>MLNHLMNKIRFNCNFNLRPTTKHVFTGFSSIFALLYHVYKPQTVFTVFLVLLLALGYDAIVYRKVFNRFCTTFPVINGLQLLTQSKILKLQFLAKSIFAQLIFLRERNPGVFCLFNSCILVCMLLISCVFSSFTLLIFVCNVVVLSSDEQLDFAAQKFFDFLMKFEECLTPGCTSANRGVLESFVPEMDQQALAILSEVSDVQRGIMLDDTTDLLPQIIETPESSETEEFNLLPDKVKSGQSTSDESVEIHPVERVMIVDDAQDNVNRWLNRHRLSPELSEDTDDLNTSDVMTDSYELVSDEDFHSS</sequence>
<feature type="region of interest" description="Disordered" evidence="1">
    <location>
        <begin position="275"/>
        <end position="307"/>
    </location>
</feature>
<evidence type="ECO:0000256" key="2">
    <source>
        <dbReference type="SAM" id="Phobius"/>
    </source>
</evidence>
<keyword evidence="2" id="KW-0812">Transmembrane</keyword>
<feature type="transmembrane region" description="Helical" evidence="2">
    <location>
        <begin position="45"/>
        <end position="62"/>
    </location>
</feature>
<feature type="transmembrane region" description="Helical" evidence="2">
    <location>
        <begin position="111"/>
        <end position="139"/>
    </location>
</feature>
<accession>A0AA88L3K5</accession>
<gene>
    <name evidence="3" type="ORF">QYM36_012557</name>
</gene>
<keyword evidence="4" id="KW-1185">Reference proteome</keyword>
<keyword evidence="2" id="KW-0472">Membrane</keyword>
<comment type="caution">
    <text evidence="3">The sequence shown here is derived from an EMBL/GenBank/DDBJ whole genome shotgun (WGS) entry which is preliminary data.</text>
</comment>
<dbReference type="EMBL" id="JAVRJZ010000016">
    <property type="protein sequence ID" value="KAK2711416.1"/>
    <property type="molecule type" value="Genomic_DNA"/>
</dbReference>
<dbReference type="Proteomes" id="UP001187531">
    <property type="component" value="Unassembled WGS sequence"/>
</dbReference>
<name>A0AA88L3K5_ARTSF</name>